<dbReference type="Proteomes" id="UP001172155">
    <property type="component" value="Unassembled WGS sequence"/>
</dbReference>
<dbReference type="GO" id="GO:0005634">
    <property type="term" value="C:nucleus"/>
    <property type="evidence" value="ECO:0007669"/>
    <property type="project" value="TreeGrafter"/>
</dbReference>
<evidence type="ECO:0000256" key="1">
    <source>
        <dbReference type="SAM" id="MobiDB-lite"/>
    </source>
</evidence>
<dbReference type="PANTHER" id="PTHR15837">
    <property type="entry name" value="RAN GUANINE NUCLEOTIDE RELEASE FACTOR"/>
    <property type="match status" value="1"/>
</dbReference>
<dbReference type="AlphaFoldDB" id="A0AA40F3V4"/>
<organism evidence="2 3">
    <name type="scientific">Schizothecium vesticola</name>
    <dbReference type="NCBI Taxonomy" id="314040"/>
    <lineage>
        <taxon>Eukaryota</taxon>
        <taxon>Fungi</taxon>
        <taxon>Dikarya</taxon>
        <taxon>Ascomycota</taxon>
        <taxon>Pezizomycotina</taxon>
        <taxon>Sordariomycetes</taxon>
        <taxon>Sordariomycetidae</taxon>
        <taxon>Sordariales</taxon>
        <taxon>Schizotheciaceae</taxon>
        <taxon>Schizothecium</taxon>
    </lineage>
</organism>
<dbReference type="GO" id="GO:0006606">
    <property type="term" value="P:protein import into nucleus"/>
    <property type="evidence" value="ECO:0007669"/>
    <property type="project" value="TreeGrafter"/>
</dbReference>
<proteinExistence type="predicted"/>
<evidence type="ECO:0000313" key="3">
    <source>
        <dbReference type="Proteomes" id="UP001172155"/>
    </source>
</evidence>
<dbReference type="GO" id="GO:0005085">
    <property type="term" value="F:guanyl-nucleotide exchange factor activity"/>
    <property type="evidence" value="ECO:0007669"/>
    <property type="project" value="TreeGrafter"/>
</dbReference>
<protein>
    <recommendedName>
        <fullName evidence="4">NYN domain-containing protein</fullName>
    </recommendedName>
</protein>
<comment type="caution">
    <text evidence="2">The sequence shown here is derived from an EMBL/GenBank/DDBJ whole genome shotgun (WGS) entry which is preliminary data.</text>
</comment>
<feature type="region of interest" description="Disordered" evidence="1">
    <location>
        <begin position="202"/>
        <end position="251"/>
    </location>
</feature>
<dbReference type="EMBL" id="JAUKUD010000003">
    <property type="protein sequence ID" value="KAK0750472.1"/>
    <property type="molecule type" value="Genomic_DNA"/>
</dbReference>
<accession>A0AA40F3V4</accession>
<dbReference type="PANTHER" id="PTHR15837:SF5">
    <property type="entry name" value="NYN DOMAIN-CONTAINING PROTEIN"/>
    <property type="match status" value="1"/>
</dbReference>
<dbReference type="Gene3D" id="3.40.50.1010">
    <property type="entry name" value="5'-nuclease"/>
    <property type="match status" value="1"/>
</dbReference>
<gene>
    <name evidence="2" type="ORF">B0T18DRAFT_428416</name>
</gene>
<keyword evidence="3" id="KW-1185">Reference proteome</keyword>
<dbReference type="GO" id="GO:0031267">
    <property type="term" value="F:small GTPase binding"/>
    <property type="evidence" value="ECO:0007669"/>
    <property type="project" value="TreeGrafter"/>
</dbReference>
<dbReference type="CDD" id="cd18724">
    <property type="entry name" value="PIN_LabA-like"/>
    <property type="match status" value="1"/>
</dbReference>
<name>A0AA40F3V4_9PEZI</name>
<evidence type="ECO:0008006" key="4">
    <source>
        <dbReference type="Google" id="ProtNLM"/>
    </source>
</evidence>
<dbReference type="InterPro" id="IPR007681">
    <property type="entry name" value="Mog1"/>
</dbReference>
<reference evidence="2" key="1">
    <citation type="submission" date="2023-06" db="EMBL/GenBank/DDBJ databases">
        <title>Genome-scale phylogeny and comparative genomics of the fungal order Sordariales.</title>
        <authorList>
            <consortium name="Lawrence Berkeley National Laboratory"/>
            <person name="Hensen N."/>
            <person name="Bonometti L."/>
            <person name="Westerberg I."/>
            <person name="Brannstrom I.O."/>
            <person name="Guillou S."/>
            <person name="Cros-Aarteil S."/>
            <person name="Calhoun S."/>
            <person name="Haridas S."/>
            <person name="Kuo A."/>
            <person name="Mondo S."/>
            <person name="Pangilinan J."/>
            <person name="Riley R."/>
            <person name="LaButti K."/>
            <person name="Andreopoulos B."/>
            <person name="Lipzen A."/>
            <person name="Chen C."/>
            <person name="Yanf M."/>
            <person name="Daum C."/>
            <person name="Ng V."/>
            <person name="Clum A."/>
            <person name="Steindorff A."/>
            <person name="Ohm R."/>
            <person name="Martin F."/>
            <person name="Silar P."/>
            <person name="Natvig D."/>
            <person name="Lalanne C."/>
            <person name="Gautier V."/>
            <person name="Ament-velasquez S.L."/>
            <person name="Kruys A."/>
            <person name="Hutchinson M.I."/>
            <person name="Powell A.J."/>
            <person name="Barry K."/>
            <person name="Miller A.N."/>
            <person name="Grigoriev I.V."/>
            <person name="Debuchy R."/>
            <person name="Gladieux P."/>
            <person name="Thoren M.H."/>
            <person name="Johannesson H."/>
        </authorList>
    </citation>
    <scope>NUCLEOTIDE SEQUENCE</scope>
    <source>
        <strain evidence="2">SMH3187-1</strain>
    </source>
</reference>
<evidence type="ECO:0000313" key="2">
    <source>
        <dbReference type="EMBL" id="KAK0750472.1"/>
    </source>
</evidence>
<sequence length="703" mass="77876">MSEPFVSRAEPDGRRHLGSDLALLGKWVEAATLAPPSPQVALSELSKRDQERLFTSPRHDYAFAYQKDGSLKLQEVKAGEARELDPEVRAMMDQAKHKLIQEREAAMRSLLEKHDNNKRIRELDDRGLRHLEEGNDDALLNYGNITVWDDQRANRIRRAAGSQHHKTTDKYKQEQFTMYERADKHAEMKSLDLVRDSYALSSRLSPRDPSKRPIGTKAEPADGASVYPNFYQPSMAARPTGKGSDTLSSSLDTNFRPIQAKFPSLIPHTAFPFSSYSASPDHGSDTTAFNSSPQYFSDATLPSRRLSQDSDSSVGSVFDSLGGAGLDATAPIFDPTDSSSWAPPRGGLGTGLSEAFRSGDFSTNSQATPSGFHYQFTPHIPDHSVSLPIQQQVSSTDLVSYFGTPSAAASSLTASYGIPGLPRPVFAHAEASFPAPQPKVPAFSVSNAQPYPGITFYDVPGRRPDDALAPAYWTTKEDKARLLATKLQKLKRMDAEMLNNPATKVPASNIHVFVDLSNIVIGFYDALKRKRGLSAEKRIKAPGFSFDNFHAILSRGRKVEKSVVAGSRTTGTQKTPEYMRQAENLGYEMNIMRRIPKQNNCKSEQGVDELLHLKILQCPYDHDAGTIVLATGDAAEAEFSDGFKKNVERVLKCGWNLELYGWSHTMSSAWRDAGFLANRGNQIRIIELDEFIEELYEMSIDML</sequence>